<dbReference type="PANTHER" id="PTHR42998">
    <property type="entry name" value="TYPE I RESTRICTION ENZYME HINDVIIP M PROTEIN-RELATED"/>
    <property type="match status" value="1"/>
</dbReference>
<dbReference type="GO" id="GO:0008168">
    <property type="term" value="F:methyltransferase activity"/>
    <property type="evidence" value="ECO:0007669"/>
    <property type="project" value="UniProtKB-KW"/>
</dbReference>
<organism evidence="3 4">
    <name type="scientific">Sphaerisporangium aureirubrum</name>
    <dbReference type="NCBI Taxonomy" id="1544736"/>
    <lineage>
        <taxon>Bacteria</taxon>
        <taxon>Bacillati</taxon>
        <taxon>Actinomycetota</taxon>
        <taxon>Actinomycetes</taxon>
        <taxon>Streptosporangiales</taxon>
        <taxon>Streptosporangiaceae</taxon>
        <taxon>Sphaerisporangium</taxon>
    </lineage>
</organism>
<dbReference type="PANTHER" id="PTHR42998:SF1">
    <property type="entry name" value="TYPE I RESTRICTION ENZYME HINDI METHYLASE SUBUNIT"/>
    <property type="match status" value="1"/>
</dbReference>
<keyword evidence="3" id="KW-0489">Methyltransferase</keyword>
<protein>
    <submittedName>
        <fullName evidence="3">N-6 DNA methylase</fullName>
    </submittedName>
</protein>
<reference evidence="4" key="1">
    <citation type="journal article" date="2019" name="Int. J. Syst. Evol. Microbiol.">
        <title>The Global Catalogue of Microorganisms (GCM) 10K type strain sequencing project: providing services to taxonomists for standard genome sequencing and annotation.</title>
        <authorList>
            <consortium name="The Broad Institute Genomics Platform"/>
            <consortium name="The Broad Institute Genome Sequencing Center for Infectious Disease"/>
            <person name="Wu L."/>
            <person name="Ma J."/>
        </authorList>
    </citation>
    <scope>NUCLEOTIDE SEQUENCE [LARGE SCALE GENOMIC DNA]</scope>
    <source>
        <strain evidence="4">JCM 30346</strain>
    </source>
</reference>
<dbReference type="Gene3D" id="3.40.50.150">
    <property type="entry name" value="Vaccinia Virus protein VP39"/>
    <property type="match status" value="1"/>
</dbReference>
<name>A0ABW1NK41_9ACTN</name>
<evidence type="ECO:0000259" key="2">
    <source>
        <dbReference type="Pfam" id="PF02384"/>
    </source>
</evidence>
<dbReference type="EMBL" id="JBHSRF010000032">
    <property type="protein sequence ID" value="MFC6083749.1"/>
    <property type="molecule type" value="Genomic_DNA"/>
</dbReference>
<dbReference type="Proteomes" id="UP001596137">
    <property type="component" value="Unassembled WGS sequence"/>
</dbReference>
<dbReference type="PROSITE" id="PS00092">
    <property type="entry name" value="N6_MTASE"/>
    <property type="match status" value="1"/>
</dbReference>
<dbReference type="InterPro" id="IPR052916">
    <property type="entry name" value="Type-I_RE_MTase_Subunit"/>
</dbReference>
<dbReference type="Pfam" id="PF02384">
    <property type="entry name" value="N6_Mtase"/>
    <property type="match status" value="1"/>
</dbReference>
<evidence type="ECO:0000256" key="1">
    <source>
        <dbReference type="ARBA" id="ARBA00022747"/>
    </source>
</evidence>
<accession>A0ABW1NK41</accession>
<evidence type="ECO:0000313" key="3">
    <source>
        <dbReference type="EMBL" id="MFC6083749.1"/>
    </source>
</evidence>
<dbReference type="InterPro" id="IPR029063">
    <property type="entry name" value="SAM-dependent_MTases_sf"/>
</dbReference>
<feature type="domain" description="DNA methylase adenine-specific" evidence="2">
    <location>
        <begin position="146"/>
        <end position="401"/>
    </location>
</feature>
<dbReference type="SUPFAM" id="SSF53335">
    <property type="entry name" value="S-adenosyl-L-methionine-dependent methyltransferases"/>
    <property type="match status" value="1"/>
</dbReference>
<keyword evidence="3" id="KW-0808">Transferase</keyword>
<proteinExistence type="predicted"/>
<sequence>MPDSVDAPVSVTLAEIARLAGVGRAAVSNWRRRHESFPAPVGGTDTSPQFALPQVEGWLRRQGKLPTGFRGRDRLWPQFEALGDRDAMGRAIVAAGSRFSPGRLSSPSADSYTSIASLGGELSEAQRALVDQAVEVARQDGSYETFEFLLRRWLETHVRQIPATPAPLAELMTEIVELFRDGHERFIRTVLDPACGVGSLLAAAATRWREKVRVDGGAVLTLLGQESDAAMAALAATRLSLALLRDEPKATQDDQQVDVQPGDALRAEAHGDARADVVLCNPPFNERDWGYEELSADPRWTYGLPPRTESELAWVQLALARLAPGGTAVLLLPPGVASRKAGRRIRTNLLRTGALRSVIALPPGSAPPHGITLHLWVLRAPAEDGVVDADASVLFVDAASERSGVAATSGGRPGIDWPALHDDVLTALRANLDGEGPSSSRDPYFDSDREDEVCDVVSVPVLDLLDDEVDLTPARRVPAAASAAGLALRRSWTRFNTLLNEVRDLGSMLSRLDLGAGNDTAPGAVTVGDLVKRGALTLRAGQQPPEGRVRGGEAPPGAVPVFTVPDVLLGAHPSGWMPAEEVAEGEAGDALTVTVPDDVVVTGVHRAFGAWVDSDAPTVLGPQMYALRVDPAALDPWFVAGCLRAPANARRAGTHASVSARIDVRRLQVLMLPLAEQRAYAETFRRIAAFDEALREAAVVGKALVDGLSDGLAAGRPAREGRW</sequence>
<keyword evidence="4" id="KW-1185">Reference proteome</keyword>
<gene>
    <name evidence="3" type="ORF">ACFP1K_21460</name>
</gene>
<dbReference type="RefSeq" id="WP_380756061.1">
    <property type="nucleotide sequence ID" value="NZ_JBHSRF010000032.1"/>
</dbReference>
<dbReference type="InterPro" id="IPR003356">
    <property type="entry name" value="DNA_methylase_A-5"/>
</dbReference>
<dbReference type="InterPro" id="IPR002052">
    <property type="entry name" value="DNA_methylase_N6_adenine_CS"/>
</dbReference>
<comment type="caution">
    <text evidence="3">The sequence shown here is derived from an EMBL/GenBank/DDBJ whole genome shotgun (WGS) entry which is preliminary data.</text>
</comment>
<evidence type="ECO:0000313" key="4">
    <source>
        <dbReference type="Proteomes" id="UP001596137"/>
    </source>
</evidence>
<dbReference type="PRINTS" id="PR00507">
    <property type="entry name" value="N12N6MTFRASE"/>
</dbReference>
<keyword evidence="1" id="KW-0680">Restriction system</keyword>
<dbReference type="GO" id="GO:0032259">
    <property type="term" value="P:methylation"/>
    <property type="evidence" value="ECO:0007669"/>
    <property type="project" value="UniProtKB-KW"/>
</dbReference>